<feature type="non-terminal residue" evidence="6">
    <location>
        <position position="278"/>
    </location>
</feature>
<dbReference type="AlphaFoldDB" id="A0A9P4Q924"/>
<dbReference type="CDD" id="cd20298">
    <property type="entry name" value="cupin_UAH"/>
    <property type="match status" value="1"/>
</dbReference>
<dbReference type="GO" id="GO:0004848">
    <property type="term" value="F:ureidoglycolate hydrolase activity"/>
    <property type="evidence" value="ECO:0007669"/>
    <property type="project" value="InterPro"/>
</dbReference>
<evidence type="ECO:0000256" key="1">
    <source>
        <dbReference type="ARBA" id="ARBA00011738"/>
    </source>
</evidence>
<evidence type="ECO:0000256" key="4">
    <source>
        <dbReference type="ARBA" id="ARBA00047684"/>
    </source>
</evidence>
<accession>A0A9P4Q924</accession>
<dbReference type="PANTHER" id="PTHR21221:SF1">
    <property type="entry name" value="UREIDOGLYCOLATE LYASE"/>
    <property type="match status" value="1"/>
</dbReference>
<comment type="caution">
    <text evidence="6">The sequence shown here is derived from an EMBL/GenBank/DDBJ whole genome shotgun (WGS) entry which is preliminary data.</text>
</comment>
<dbReference type="InterPro" id="IPR011051">
    <property type="entry name" value="RmlC_Cupin_sf"/>
</dbReference>
<organism evidence="6 7">
    <name type="scientific">Polychaeton citri CBS 116435</name>
    <dbReference type="NCBI Taxonomy" id="1314669"/>
    <lineage>
        <taxon>Eukaryota</taxon>
        <taxon>Fungi</taxon>
        <taxon>Dikarya</taxon>
        <taxon>Ascomycota</taxon>
        <taxon>Pezizomycotina</taxon>
        <taxon>Dothideomycetes</taxon>
        <taxon>Dothideomycetidae</taxon>
        <taxon>Capnodiales</taxon>
        <taxon>Capnodiaceae</taxon>
        <taxon>Polychaeton</taxon>
    </lineage>
</organism>
<dbReference type="InterPro" id="IPR007247">
    <property type="entry name" value="Ureidogly_lyase"/>
</dbReference>
<dbReference type="PANTHER" id="PTHR21221">
    <property type="entry name" value="UREIDOGLYCOLATE HYDROLASE"/>
    <property type="match status" value="1"/>
</dbReference>
<dbReference type="SUPFAM" id="SSF51182">
    <property type="entry name" value="RmlC-like cupins"/>
    <property type="match status" value="1"/>
</dbReference>
<keyword evidence="7" id="KW-1185">Reference proteome</keyword>
<dbReference type="Pfam" id="PF04115">
    <property type="entry name" value="Ureidogly_lyase"/>
    <property type="match status" value="1"/>
</dbReference>
<dbReference type="GO" id="GO:0050385">
    <property type="term" value="F:ureidoglycolate lyase activity"/>
    <property type="evidence" value="ECO:0007669"/>
    <property type="project" value="UniProtKB-EC"/>
</dbReference>
<proteinExistence type="predicted"/>
<feature type="region of interest" description="Disordered" evidence="5">
    <location>
        <begin position="140"/>
        <end position="207"/>
    </location>
</feature>
<evidence type="ECO:0000313" key="7">
    <source>
        <dbReference type="Proteomes" id="UP000799441"/>
    </source>
</evidence>
<dbReference type="Gene3D" id="2.60.120.480">
    <property type="entry name" value="Ureidoglycolate hydrolase"/>
    <property type="match status" value="1"/>
</dbReference>
<name>A0A9P4Q924_9PEZI</name>
<keyword evidence="2" id="KW-0659">Purine metabolism</keyword>
<protein>
    <submittedName>
        <fullName evidence="6">Ureidoglycolate hydrolase</fullName>
    </submittedName>
</protein>
<evidence type="ECO:0000256" key="5">
    <source>
        <dbReference type="SAM" id="MobiDB-lite"/>
    </source>
</evidence>
<evidence type="ECO:0000313" key="6">
    <source>
        <dbReference type="EMBL" id="KAF2720651.1"/>
    </source>
</evidence>
<comment type="catalytic activity">
    <reaction evidence="4">
        <text>(S)-ureidoglycolate = urea + glyoxylate</text>
        <dbReference type="Rhea" id="RHEA:11304"/>
        <dbReference type="ChEBI" id="CHEBI:16199"/>
        <dbReference type="ChEBI" id="CHEBI:36655"/>
        <dbReference type="ChEBI" id="CHEBI:57296"/>
        <dbReference type="EC" id="4.3.2.3"/>
    </reaction>
</comment>
<evidence type="ECO:0000256" key="3">
    <source>
        <dbReference type="ARBA" id="ARBA00023239"/>
    </source>
</evidence>
<keyword evidence="3" id="KW-0456">Lyase</keyword>
<sequence>MAPKVASPTNTIQPVPLTQGSFAQFGEVISNPDLHPTSSYATVLANQGSATKHLNVTHMDSHYQTAASQKPAGVSVNMFVCRPRDLARSRRANGDIASSFPVRILERHPFTPQTFVPMGLGRDDPGTRFLVIVAPTLPSTAGRADREPPYPSAPPLPRRRRSLKERLLGARPNPFTNDYSPSTTPPPSQRGPQTPSTRPKGPGLPDLDNLKAFIASGDQAVTYGPGTWHAPMVVLGERPVDFVVVQWANGVGVEDCQEVEIEPAKGQNGLLVEVVDGA</sequence>
<dbReference type="InterPro" id="IPR024060">
    <property type="entry name" value="Ureidoglycolate_lyase_dom_sf"/>
</dbReference>
<comment type="subunit">
    <text evidence="1">Homodimer.</text>
</comment>
<dbReference type="GO" id="GO:0006144">
    <property type="term" value="P:purine nucleobase metabolic process"/>
    <property type="evidence" value="ECO:0007669"/>
    <property type="project" value="UniProtKB-KW"/>
</dbReference>
<dbReference type="Proteomes" id="UP000799441">
    <property type="component" value="Unassembled WGS sequence"/>
</dbReference>
<dbReference type="EMBL" id="MU003797">
    <property type="protein sequence ID" value="KAF2720651.1"/>
    <property type="molecule type" value="Genomic_DNA"/>
</dbReference>
<gene>
    <name evidence="6" type="ORF">K431DRAFT_208052</name>
</gene>
<keyword evidence="6" id="KW-0378">Hydrolase</keyword>
<reference evidence="6" key="1">
    <citation type="journal article" date="2020" name="Stud. Mycol.">
        <title>101 Dothideomycetes genomes: a test case for predicting lifestyles and emergence of pathogens.</title>
        <authorList>
            <person name="Haridas S."/>
            <person name="Albert R."/>
            <person name="Binder M."/>
            <person name="Bloem J."/>
            <person name="Labutti K."/>
            <person name="Salamov A."/>
            <person name="Andreopoulos B."/>
            <person name="Baker S."/>
            <person name="Barry K."/>
            <person name="Bills G."/>
            <person name="Bluhm B."/>
            <person name="Cannon C."/>
            <person name="Castanera R."/>
            <person name="Culley D."/>
            <person name="Daum C."/>
            <person name="Ezra D."/>
            <person name="Gonzalez J."/>
            <person name="Henrissat B."/>
            <person name="Kuo A."/>
            <person name="Liang C."/>
            <person name="Lipzen A."/>
            <person name="Lutzoni F."/>
            <person name="Magnuson J."/>
            <person name="Mondo S."/>
            <person name="Nolan M."/>
            <person name="Ohm R."/>
            <person name="Pangilinan J."/>
            <person name="Park H.-J."/>
            <person name="Ramirez L."/>
            <person name="Alfaro M."/>
            <person name="Sun H."/>
            <person name="Tritt A."/>
            <person name="Yoshinaga Y."/>
            <person name="Zwiers L.-H."/>
            <person name="Turgeon B."/>
            <person name="Goodwin S."/>
            <person name="Spatafora J."/>
            <person name="Crous P."/>
            <person name="Grigoriev I."/>
        </authorList>
    </citation>
    <scope>NUCLEOTIDE SEQUENCE</scope>
    <source>
        <strain evidence="6">CBS 116435</strain>
    </source>
</reference>
<dbReference type="OrthoDB" id="10266039at2759"/>
<dbReference type="InterPro" id="IPR047233">
    <property type="entry name" value="UAH_cupin"/>
</dbReference>
<evidence type="ECO:0000256" key="2">
    <source>
        <dbReference type="ARBA" id="ARBA00022631"/>
    </source>
</evidence>
<dbReference type="GO" id="GO:0000256">
    <property type="term" value="P:allantoin catabolic process"/>
    <property type="evidence" value="ECO:0007669"/>
    <property type="project" value="InterPro"/>
</dbReference>